<accession>A0AAD9DS01</accession>
<evidence type="ECO:0000313" key="2">
    <source>
        <dbReference type="EMBL" id="KAK1791881.1"/>
    </source>
</evidence>
<comment type="caution">
    <text evidence="2">The sequence shown here is derived from an EMBL/GenBank/DDBJ whole genome shotgun (WGS) entry which is preliminary data.</text>
</comment>
<sequence>MSAGSNSFCSVPDNRKKSASFHLSSSSILIFWIRAYCIENRQGGTNPQEGHT</sequence>
<name>A0AAD9DS01_9TELE</name>
<feature type="region of interest" description="Disordered" evidence="1">
    <location>
        <begin position="1"/>
        <end position="22"/>
    </location>
</feature>
<proteinExistence type="predicted"/>
<evidence type="ECO:0000313" key="3">
    <source>
        <dbReference type="Proteomes" id="UP001239994"/>
    </source>
</evidence>
<gene>
    <name evidence="2" type="ORF">P4O66_013858</name>
</gene>
<reference evidence="2" key="1">
    <citation type="submission" date="2023-03" db="EMBL/GenBank/DDBJ databases">
        <title>Electrophorus voltai genome.</title>
        <authorList>
            <person name="Bian C."/>
        </authorList>
    </citation>
    <scope>NUCLEOTIDE SEQUENCE</scope>
    <source>
        <strain evidence="2">CB-2022</strain>
        <tissue evidence="2">Muscle</tissue>
    </source>
</reference>
<dbReference type="AlphaFoldDB" id="A0AAD9DS01"/>
<dbReference type="Proteomes" id="UP001239994">
    <property type="component" value="Unassembled WGS sequence"/>
</dbReference>
<evidence type="ECO:0000256" key="1">
    <source>
        <dbReference type="SAM" id="MobiDB-lite"/>
    </source>
</evidence>
<keyword evidence="3" id="KW-1185">Reference proteome</keyword>
<organism evidence="2 3">
    <name type="scientific">Electrophorus voltai</name>
    <dbReference type="NCBI Taxonomy" id="2609070"/>
    <lineage>
        <taxon>Eukaryota</taxon>
        <taxon>Metazoa</taxon>
        <taxon>Chordata</taxon>
        <taxon>Craniata</taxon>
        <taxon>Vertebrata</taxon>
        <taxon>Euteleostomi</taxon>
        <taxon>Actinopterygii</taxon>
        <taxon>Neopterygii</taxon>
        <taxon>Teleostei</taxon>
        <taxon>Ostariophysi</taxon>
        <taxon>Gymnotiformes</taxon>
        <taxon>Gymnotoidei</taxon>
        <taxon>Gymnotidae</taxon>
        <taxon>Electrophorus</taxon>
    </lineage>
</organism>
<dbReference type="EMBL" id="JAROKS010000020">
    <property type="protein sequence ID" value="KAK1791881.1"/>
    <property type="molecule type" value="Genomic_DNA"/>
</dbReference>
<protein>
    <submittedName>
        <fullName evidence="2">Uncharacterized protein</fullName>
    </submittedName>
</protein>